<sequence length="1723" mass="189959">MQLLSRFFRKQSADNTDDKIVGTSATTASTACQNEIGPCVDTLHSANTPSQVQAAKRRFDELSIHNDGQNTGSTATDQSTKKPRGRPRSLVPAPAATRPQSRPRKTEEEKEEAAIAKSKRAAQQAAERELDDERARQLKEVDRARLEAERAPQRQLILDEQSQRMQFPPAKVYTTQTTLNFAPATTSPQTPFPDGSSAIPSASDASVSTNSTSRSIPTSVGSTLPDDSDSFDPDPHSNMGEASANPAITNLQTAHPRTSPSREPIITDDDALLCDGGGGDPFDGDEEDGDGSTKAQGRWEHPAWLTDLYNSHRETIKHASGSGANRSSKPFHQMLHGWLPTRTIWGRFYDTRCARQNLKIFDPPFFYWDPLMLLGQPEDQPAGSGLVCDKCQQTESTLKKGVLRRDGFLGRPRRACDLNNSVFLIGVSYRCNNKQCNKRYRSWSPEVLNQLSSSLHSMFPFHLSHRCAITSIVWNLMRGVFQFGLGLKQFANLLVTAHRAAHDRLEVDYRSAILAREAGLPSTSLYPALGDWEDPTGNCGHVPNSQVLQEFYDSVMKKQETLLSHAESLKPCKIMTIDHSYKVPKQIAKVEGVPAFIALLMVGNEYGEVRAHVLTSTKGHSAFETSLEAMTKHLELYGNEAPSICYTDQPDTDGPFLRSKIPSLAPRVQSHSGSECDILEAIQSAYALTCLMKIMADNIPPEGKLVVGVDAEWATLPPGAGQQARQQPPRIAVDVVQFAWESLEGELFIHVIQLSLIIGKCAKGRLPDPLVLFLQRSDIVKVGVGGAGDLTRIANAIAHAEMWNVDEADEDPVAVAPALRHHGGLELVKHAASQGHPVKKGPGHQTLAGLCERFLLKHLPKDNNIRRSMQWANESLPQHFVDYAALDAYGSLRLYHKIAEPHSRPLSKIANPRVGTRVAVMYESGWPIARGVIQSIDSSIDSSCQPPSSFHCFKWDKSRAIVAITQILTPGALVPEYNFHQDGSFTSQSLADLKATSTHRAAEDTIAVQESADSFSLVLELSALVVDLNDAPVPTEAQWTSNVSATHDSHHASEIFIQEKHSDAAVSATANESDRTDDVDAQIDDHDKDSEMVGPAEIAQALQLDRCKKTEAAGKVIWGKAATSKADVCISNYPLSLVPSSDETAVRILIDLWHFFDRIYVSKKHGAAKAFARAFSDTVFIPNADDRLLMEARLAKLGMTWEEAVRSPVWNKKLWRRVRRWIPPPSILEPLVREQPLFNKAAHETAKRCLEAIRKGQVSDPVGIELYTDLGPCGGPDGKADDGVRLYSCQRGTNSLEGGIHRNLRQRFPKSGVSPCHANACLADYVLVHNLTVSPTPPSRFEEAATILTHYPLYSQVGTFNRTGKPFVGHYDLWLTVELHRLRRKTSAFLPRHSTTVSDIVNPLLYTPSTETFGIVPVVQSPTAQMHFMIEPYHVERGTLRLEPVKWSPRNLLQNNTPAIQHMQSRLSTDRKLRHDWLAERQGTRFAVLHVHTPSERALYRYLSSKVRLGAPQNLRIFEITELWNKYANGIDIFYKHINTWASRWSSLANAQATMNMGGNDVRVIQALLTDPSRGRDVSMLAAKPLLGHKPPVLGRLTEVEVDASDPPTSSIRPFVATASSDAGSSADLGTSSALTRAGTTKGARDCRFCGQTTCRRKGSKLSDDGSVTGCDGACLDCGKPFGLTDEMDPNDPQSRRFCRGLTRAEMNGRARHQKKCHNFVAA</sequence>
<evidence type="ECO:0000256" key="1">
    <source>
        <dbReference type="ARBA" id="ARBA00022722"/>
    </source>
</evidence>
<proteinExistence type="predicted"/>
<evidence type="ECO:0000256" key="3">
    <source>
        <dbReference type="ARBA" id="ARBA00022801"/>
    </source>
</evidence>
<feature type="region of interest" description="Disordered" evidence="5">
    <location>
        <begin position="276"/>
        <end position="296"/>
    </location>
</feature>
<keyword evidence="8" id="KW-1185">Reference proteome</keyword>
<dbReference type="PROSITE" id="PS51257">
    <property type="entry name" value="PROKAR_LIPOPROTEIN"/>
    <property type="match status" value="1"/>
</dbReference>
<keyword evidence="1" id="KW-0540">Nuclease</keyword>
<protein>
    <submittedName>
        <fullName evidence="7">BZ3500_MvSof-1268-A1-R1_Chr3-3g06538 protein</fullName>
    </submittedName>
</protein>
<evidence type="ECO:0000313" key="7">
    <source>
        <dbReference type="EMBL" id="SCZ98043.1"/>
    </source>
</evidence>
<keyword evidence="4" id="KW-0269">Exonuclease</keyword>
<dbReference type="InterPro" id="IPR046616">
    <property type="entry name" value="DUF6729"/>
</dbReference>
<dbReference type="Gene3D" id="3.30.420.10">
    <property type="entry name" value="Ribonuclease H-like superfamily/Ribonuclease H"/>
    <property type="match status" value="1"/>
</dbReference>
<name>A0A2X0LP93_9BASI</name>
<evidence type="ECO:0000313" key="8">
    <source>
        <dbReference type="Proteomes" id="UP000249723"/>
    </source>
</evidence>
<dbReference type="OrthoDB" id="1920326at2759"/>
<reference evidence="8" key="1">
    <citation type="submission" date="2016-10" db="EMBL/GenBank/DDBJ databases">
        <authorList>
            <person name="Jeantristanb JTB J.-T."/>
            <person name="Ricardo R."/>
        </authorList>
    </citation>
    <scope>NUCLEOTIDE SEQUENCE [LARGE SCALE GENOMIC DNA]</scope>
</reference>
<dbReference type="EMBL" id="FMWP01000094">
    <property type="protein sequence ID" value="SCZ98043.1"/>
    <property type="molecule type" value="Genomic_DNA"/>
</dbReference>
<evidence type="ECO:0000256" key="2">
    <source>
        <dbReference type="ARBA" id="ARBA00022723"/>
    </source>
</evidence>
<evidence type="ECO:0000256" key="5">
    <source>
        <dbReference type="SAM" id="MobiDB-lite"/>
    </source>
</evidence>
<organism evidence="7 8">
    <name type="scientific">Microbotryum saponariae</name>
    <dbReference type="NCBI Taxonomy" id="289078"/>
    <lineage>
        <taxon>Eukaryota</taxon>
        <taxon>Fungi</taxon>
        <taxon>Dikarya</taxon>
        <taxon>Basidiomycota</taxon>
        <taxon>Pucciniomycotina</taxon>
        <taxon>Microbotryomycetes</taxon>
        <taxon>Microbotryales</taxon>
        <taxon>Microbotryaceae</taxon>
        <taxon>Microbotryum</taxon>
    </lineage>
</organism>
<feature type="region of interest" description="Disordered" evidence="5">
    <location>
        <begin position="182"/>
        <end position="247"/>
    </location>
</feature>
<dbReference type="Proteomes" id="UP000249723">
    <property type="component" value="Unassembled WGS sequence"/>
</dbReference>
<dbReference type="GO" id="GO:0008408">
    <property type="term" value="F:3'-5' exonuclease activity"/>
    <property type="evidence" value="ECO:0007669"/>
    <property type="project" value="TreeGrafter"/>
</dbReference>
<dbReference type="SUPFAM" id="SSF53098">
    <property type="entry name" value="Ribonuclease H-like"/>
    <property type="match status" value="1"/>
</dbReference>
<dbReference type="InterPro" id="IPR036397">
    <property type="entry name" value="RNaseH_sf"/>
</dbReference>
<evidence type="ECO:0000259" key="6">
    <source>
        <dbReference type="Pfam" id="PF20499"/>
    </source>
</evidence>
<dbReference type="Pfam" id="PF20499">
    <property type="entry name" value="DUF6729"/>
    <property type="match status" value="1"/>
</dbReference>
<keyword evidence="3" id="KW-0378">Hydrolase</keyword>
<accession>A0A2X0LP93</accession>
<feature type="domain" description="DUF6729" evidence="6">
    <location>
        <begin position="390"/>
        <end position="514"/>
    </location>
</feature>
<dbReference type="PANTHER" id="PTHR13620:SF109">
    <property type="entry name" value="3'-5' EXONUCLEASE"/>
    <property type="match status" value="1"/>
</dbReference>
<evidence type="ECO:0000256" key="4">
    <source>
        <dbReference type="ARBA" id="ARBA00022839"/>
    </source>
</evidence>
<feature type="compositionally biased region" description="Basic and acidic residues" evidence="5">
    <location>
        <begin position="104"/>
        <end position="114"/>
    </location>
</feature>
<dbReference type="PANTHER" id="PTHR13620">
    <property type="entry name" value="3-5 EXONUCLEASE"/>
    <property type="match status" value="1"/>
</dbReference>
<feature type="compositionally biased region" description="Polar residues" evidence="5">
    <location>
        <begin position="198"/>
        <end position="222"/>
    </location>
</feature>
<feature type="region of interest" description="Disordered" evidence="5">
    <location>
        <begin position="63"/>
        <end position="134"/>
    </location>
</feature>
<feature type="compositionally biased region" description="Polar residues" evidence="5">
    <location>
        <begin position="66"/>
        <end position="78"/>
    </location>
</feature>
<dbReference type="InterPro" id="IPR012337">
    <property type="entry name" value="RNaseH-like_sf"/>
</dbReference>
<gene>
    <name evidence="7" type="ORF">BZ3500_MVSOF-1268-A1-R1_CHR3-3G06538</name>
</gene>
<dbReference type="InterPro" id="IPR051132">
    <property type="entry name" value="3-5_Exonuclease_domain"/>
</dbReference>
<keyword evidence="2" id="KW-0479">Metal-binding</keyword>
<dbReference type="GO" id="GO:0003676">
    <property type="term" value="F:nucleic acid binding"/>
    <property type="evidence" value="ECO:0007669"/>
    <property type="project" value="InterPro"/>
</dbReference>
<dbReference type="GO" id="GO:0046872">
    <property type="term" value="F:metal ion binding"/>
    <property type="evidence" value="ECO:0007669"/>
    <property type="project" value="UniProtKB-KW"/>
</dbReference>